<dbReference type="SUPFAM" id="SSF48690">
    <property type="entry name" value="Epsilon subunit of mitochondrial F1F0-ATP synthase"/>
    <property type="match status" value="1"/>
</dbReference>
<gene>
    <name evidence="2" type="ORF">QBZ16_000515</name>
</gene>
<dbReference type="CDD" id="cd12153">
    <property type="entry name" value="F1-ATPase_epsilon"/>
    <property type="match status" value="1"/>
</dbReference>
<comment type="caution">
    <text evidence="2">The sequence shown here is derived from an EMBL/GenBank/DDBJ whole genome shotgun (WGS) entry which is preliminary data.</text>
</comment>
<evidence type="ECO:0000313" key="2">
    <source>
        <dbReference type="EMBL" id="KAK2080661.1"/>
    </source>
</evidence>
<dbReference type="PANTHER" id="PTHR12448">
    <property type="entry name" value="ATP SYNTHASE EPSILON CHAIN, MITOCHONDRIAL"/>
    <property type="match status" value="1"/>
</dbReference>
<dbReference type="Gene3D" id="1.10.1620.20">
    <property type="entry name" value="ATP synthase, F1 complex, epsilon subunit superfamily, mitochondrial"/>
    <property type="match status" value="1"/>
</dbReference>
<dbReference type="GO" id="GO:0045259">
    <property type="term" value="C:proton-transporting ATP synthase complex"/>
    <property type="evidence" value="ECO:0007669"/>
    <property type="project" value="InterPro"/>
</dbReference>
<keyword evidence="3" id="KW-1185">Reference proteome</keyword>
<name>A0AAD9ILG7_PROWI</name>
<dbReference type="PANTHER" id="PTHR12448:SF0">
    <property type="entry name" value="ATP SYNTHASE SUBUNIT EPSILON, MITOCHONDRIAL"/>
    <property type="match status" value="1"/>
</dbReference>
<dbReference type="AlphaFoldDB" id="A0AAD9ILG7"/>
<evidence type="ECO:0000313" key="3">
    <source>
        <dbReference type="Proteomes" id="UP001255856"/>
    </source>
</evidence>
<reference evidence="2" key="1">
    <citation type="submission" date="2021-01" db="EMBL/GenBank/DDBJ databases">
        <authorList>
            <person name="Eckstrom K.M.E."/>
        </authorList>
    </citation>
    <scope>NUCLEOTIDE SEQUENCE</scope>
    <source>
        <strain evidence="2">UVCC 0001</strain>
    </source>
</reference>
<dbReference type="GO" id="GO:0005743">
    <property type="term" value="C:mitochondrial inner membrane"/>
    <property type="evidence" value="ECO:0007669"/>
    <property type="project" value="InterPro"/>
</dbReference>
<dbReference type="Pfam" id="PF04627">
    <property type="entry name" value="ATP-synt_Eps"/>
    <property type="match status" value="1"/>
</dbReference>
<organism evidence="2 3">
    <name type="scientific">Prototheca wickerhamii</name>
    <dbReference type="NCBI Taxonomy" id="3111"/>
    <lineage>
        <taxon>Eukaryota</taxon>
        <taxon>Viridiplantae</taxon>
        <taxon>Chlorophyta</taxon>
        <taxon>core chlorophytes</taxon>
        <taxon>Trebouxiophyceae</taxon>
        <taxon>Chlorellales</taxon>
        <taxon>Chlorellaceae</taxon>
        <taxon>Prototheca</taxon>
    </lineage>
</organism>
<dbReference type="InterPro" id="IPR006721">
    <property type="entry name" value="ATP_synth_F1_esu_mt"/>
</dbReference>
<comment type="similarity">
    <text evidence="1">Belongs to the eukaryotic ATPase epsilon family.</text>
</comment>
<accession>A0AAD9ILG7</accession>
<dbReference type="GO" id="GO:0046933">
    <property type="term" value="F:proton-transporting ATP synthase activity, rotational mechanism"/>
    <property type="evidence" value="ECO:0007669"/>
    <property type="project" value="InterPro"/>
</dbReference>
<dbReference type="InterPro" id="IPR036742">
    <property type="entry name" value="ATP_synth_F1_esu_sf_mt"/>
</dbReference>
<dbReference type="EMBL" id="JASFZW010000001">
    <property type="protein sequence ID" value="KAK2080661.1"/>
    <property type="molecule type" value="Genomic_DNA"/>
</dbReference>
<evidence type="ECO:0000256" key="1">
    <source>
        <dbReference type="ARBA" id="ARBA00009502"/>
    </source>
</evidence>
<sequence>MTYNKYAGLCADMLRAALKEPAKSKAKLSETVYFRSALWENGAPTKQVITDITEGAAGKLS</sequence>
<proteinExistence type="inferred from homology"/>
<dbReference type="Proteomes" id="UP001255856">
    <property type="component" value="Unassembled WGS sequence"/>
</dbReference>
<protein>
    <submittedName>
        <fullName evidence="2">Uncharacterized protein</fullName>
    </submittedName>
</protein>
<dbReference type="GO" id="GO:0042776">
    <property type="term" value="P:proton motive force-driven mitochondrial ATP synthesis"/>
    <property type="evidence" value="ECO:0007669"/>
    <property type="project" value="TreeGrafter"/>
</dbReference>